<dbReference type="AlphaFoldDB" id="A0A484NK39"/>
<reference evidence="1 2" key="1">
    <citation type="submission" date="2018-04" db="EMBL/GenBank/DDBJ databases">
        <authorList>
            <person name="Vogel A."/>
        </authorList>
    </citation>
    <scope>NUCLEOTIDE SEQUENCE [LARGE SCALE GENOMIC DNA]</scope>
</reference>
<organism evidence="1 2">
    <name type="scientific">Cuscuta campestris</name>
    <dbReference type="NCBI Taxonomy" id="132261"/>
    <lineage>
        <taxon>Eukaryota</taxon>
        <taxon>Viridiplantae</taxon>
        <taxon>Streptophyta</taxon>
        <taxon>Embryophyta</taxon>
        <taxon>Tracheophyta</taxon>
        <taxon>Spermatophyta</taxon>
        <taxon>Magnoliopsida</taxon>
        <taxon>eudicotyledons</taxon>
        <taxon>Gunneridae</taxon>
        <taxon>Pentapetalae</taxon>
        <taxon>asterids</taxon>
        <taxon>lamiids</taxon>
        <taxon>Solanales</taxon>
        <taxon>Convolvulaceae</taxon>
        <taxon>Cuscuteae</taxon>
        <taxon>Cuscuta</taxon>
        <taxon>Cuscuta subgen. Grammica</taxon>
        <taxon>Cuscuta sect. Cleistogrammica</taxon>
    </lineage>
</organism>
<protein>
    <submittedName>
        <fullName evidence="1">Uncharacterized protein</fullName>
    </submittedName>
</protein>
<evidence type="ECO:0000313" key="1">
    <source>
        <dbReference type="EMBL" id="VFR00737.1"/>
    </source>
</evidence>
<dbReference type="EMBL" id="OOIL02006707">
    <property type="protein sequence ID" value="VFR00737.1"/>
    <property type="molecule type" value="Genomic_DNA"/>
</dbReference>
<name>A0A484NK39_9ASTE</name>
<dbReference type="Proteomes" id="UP000595140">
    <property type="component" value="Unassembled WGS sequence"/>
</dbReference>
<proteinExistence type="predicted"/>
<accession>A0A484NK39</accession>
<gene>
    <name evidence="1" type="ORF">CCAM_LOCUS42512</name>
</gene>
<sequence length="109" mass="12732">MIHILSYSARRWTPWQSLFLGIAQQLRYCCGRSWYAMERWTTGSCKRVETKDNRRRRKKDPEWRCNVYNESERTETVCNDGVGEGPVTARGTRRACVGSWKTPQRSGGL</sequence>
<evidence type="ECO:0000313" key="2">
    <source>
        <dbReference type="Proteomes" id="UP000595140"/>
    </source>
</evidence>
<keyword evidence="2" id="KW-1185">Reference proteome</keyword>